<feature type="region of interest" description="Disordered" evidence="1">
    <location>
        <begin position="88"/>
        <end position="111"/>
    </location>
</feature>
<name>A2ZKP9_ORYSI</name>
<dbReference type="SUPFAM" id="SSF54675">
    <property type="entry name" value="Nicotinate/Quinolinate PRTase N-terminal domain-like"/>
    <property type="match status" value="1"/>
</dbReference>
<evidence type="ECO:0008006" key="4">
    <source>
        <dbReference type="Google" id="ProtNLM"/>
    </source>
</evidence>
<gene>
    <name evidence="2" type="ORF">OsI_38392</name>
</gene>
<evidence type="ECO:0000256" key="1">
    <source>
        <dbReference type="SAM" id="MobiDB-lite"/>
    </source>
</evidence>
<dbReference type="AlphaFoldDB" id="A2ZKP9"/>
<dbReference type="HOGENOM" id="CLU_1920557_0_0_1"/>
<dbReference type="Proteomes" id="UP000007015">
    <property type="component" value="Chromosome 12"/>
</dbReference>
<dbReference type="OrthoDB" id="691823at2759"/>
<protein>
    <recommendedName>
        <fullName evidence="4">Nicotinate phosphoribosyltransferase</fullName>
    </recommendedName>
</protein>
<reference evidence="2 3" key="1">
    <citation type="journal article" date="2005" name="PLoS Biol.">
        <title>The genomes of Oryza sativa: a history of duplications.</title>
        <authorList>
            <person name="Yu J."/>
            <person name="Wang J."/>
            <person name="Lin W."/>
            <person name="Li S."/>
            <person name="Li H."/>
            <person name="Zhou J."/>
            <person name="Ni P."/>
            <person name="Dong W."/>
            <person name="Hu S."/>
            <person name="Zeng C."/>
            <person name="Zhang J."/>
            <person name="Zhang Y."/>
            <person name="Li R."/>
            <person name="Xu Z."/>
            <person name="Li S."/>
            <person name="Li X."/>
            <person name="Zheng H."/>
            <person name="Cong L."/>
            <person name="Lin L."/>
            <person name="Yin J."/>
            <person name="Geng J."/>
            <person name="Li G."/>
            <person name="Shi J."/>
            <person name="Liu J."/>
            <person name="Lv H."/>
            <person name="Li J."/>
            <person name="Wang J."/>
            <person name="Deng Y."/>
            <person name="Ran L."/>
            <person name="Shi X."/>
            <person name="Wang X."/>
            <person name="Wu Q."/>
            <person name="Li C."/>
            <person name="Ren X."/>
            <person name="Wang J."/>
            <person name="Wang X."/>
            <person name="Li D."/>
            <person name="Liu D."/>
            <person name="Zhang X."/>
            <person name="Ji Z."/>
            <person name="Zhao W."/>
            <person name="Sun Y."/>
            <person name="Zhang Z."/>
            <person name="Bao J."/>
            <person name="Han Y."/>
            <person name="Dong L."/>
            <person name="Ji J."/>
            <person name="Chen P."/>
            <person name="Wu S."/>
            <person name="Liu J."/>
            <person name="Xiao Y."/>
            <person name="Bu D."/>
            <person name="Tan J."/>
            <person name="Yang L."/>
            <person name="Ye C."/>
            <person name="Zhang J."/>
            <person name="Xu J."/>
            <person name="Zhou Y."/>
            <person name="Yu Y."/>
            <person name="Zhang B."/>
            <person name="Zhuang S."/>
            <person name="Wei H."/>
            <person name="Liu B."/>
            <person name="Lei M."/>
            <person name="Yu H."/>
            <person name="Li Y."/>
            <person name="Xu H."/>
            <person name="Wei S."/>
            <person name="He X."/>
            <person name="Fang L."/>
            <person name="Zhang Z."/>
            <person name="Zhang Y."/>
            <person name="Huang X."/>
            <person name="Su Z."/>
            <person name="Tong W."/>
            <person name="Li J."/>
            <person name="Tong Z."/>
            <person name="Li S."/>
            <person name="Ye J."/>
            <person name="Wang L."/>
            <person name="Fang L."/>
            <person name="Lei T."/>
            <person name="Chen C."/>
            <person name="Chen H."/>
            <person name="Xu Z."/>
            <person name="Li H."/>
            <person name="Huang H."/>
            <person name="Zhang F."/>
            <person name="Xu H."/>
            <person name="Li N."/>
            <person name="Zhao C."/>
            <person name="Li S."/>
            <person name="Dong L."/>
            <person name="Huang Y."/>
            <person name="Li L."/>
            <person name="Xi Y."/>
            <person name="Qi Q."/>
            <person name="Li W."/>
            <person name="Zhang B."/>
            <person name="Hu W."/>
            <person name="Zhang Y."/>
            <person name="Tian X."/>
            <person name="Jiao Y."/>
            <person name="Liang X."/>
            <person name="Jin J."/>
            <person name="Gao L."/>
            <person name="Zheng W."/>
            <person name="Hao B."/>
            <person name="Liu S."/>
            <person name="Wang W."/>
            <person name="Yuan L."/>
            <person name="Cao M."/>
            <person name="McDermott J."/>
            <person name="Samudrala R."/>
            <person name="Wang J."/>
            <person name="Wong G.K."/>
            <person name="Yang H."/>
        </authorList>
    </citation>
    <scope>NUCLEOTIDE SEQUENCE [LARGE SCALE GENOMIC DNA]</scope>
    <source>
        <strain evidence="3">cv. 93-11</strain>
    </source>
</reference>
<organism evidence="2 3">
    <name type="scientific">Oryza sativa subsp. indica</name>
    <name type="common">Rice</name>
    <dbReference type="NCBI Taxonomy" id="39946"/>
    <lineage>
        <taxon>Eukaryota</taxon>
        <taxon>Viridiplantae</taxon>
        <taxon>Streptophyta</taxon>
        <taxon>Embryophyta</taxon>
        <taxon>Tracheophyta</taxon>
        <taxon>Spermatophyta</taxon>
        <taxon>Magnoliopsida</taxon>
        <taxon>Liliopsida</taxon>
        <taxon>Poales</taxon>
        <taxon>Poaceae</taxon>
        <taxon>BOP clade</taxon>
        <taxon>Oryzoideae</taxon>
        <taxon>Oryzeae</taxon>
        <taxon>Oryzinae</taxon>
        <taxon>Oryza</taxon>
        <taxon>Oryza sativa</taxon>
    </lineage>
</organism>
<dbReference type="EMBL" id="CM000137">
    <property type="protein sequence ID" value="EAY83183.1"/>
    <property type="molecule type" value="Genomic_DNA"/>
</dbReference>
<dbReference type="Gramene" id="BGIOSGA037423-TA">
    <property type="protein sequence ID" value="BGIOSGA037423-PA"/>
    <property type="gene ID" value="BGIOSGA037423"/>
</dbReference>
<sequence>MEETLRPTNPMITPLLTDLYQFTMAYAYWKADKHLDHAVSGSLIPSPLLLHRSMPLRRWRREAGAVRVGGGTRGCQCDGGGAAAVSGKWRRRRRGERATVQGGVGGGRERGRWRPWDKWEKGAAADRVWGVR</sequence>
<dbReference type="Gene3D" id="3.20.140.10">
    <property type="entry name" value="nicotinate phosphoribosyltransferase"/>
    <property type="match status" value="1"/>
</dbReference>
<evidence type="ECO:0000313" key="3">
    <source>
        <dbReference type="Proteomes" id="UP000007015"/>
    </source>
</evidence>
<dbReference type="STRING" id="39946.A2ZKP9"/>
<accession>A2ZKP9</accession>
<keyword evidence="3" id="KW-1185">Reference proteome</keyword>
<proteinExistence type="predicted"/>
<evidence type="ECO:0000313" key="2">
    <source>
        <dbReference type="EMBL" id="EAY83183.1"/>
    </source>
</evidence>